<dbReference type="EMBL" id="PVNA01000002">
    <property type="protein sequence ID" value="PRX14118.1"/>
    <property type="molecule type" value="Genomic_DNA"/>
</dbReference>
<protein>
    <recommendedName>
        <fullName evidence="6">Lipoprotein</fullName>
    </recommendedName>
</protein>
<dbReference type="Proteomes" id="UP000028531">
    <property type="component" value="Unassembled WGS sequence"/>
</dbReference>
<dbReference type="Pfam" id="PF20205">
    <property type="entry name" value="DUF6567"/>
    <property type="match status" value="1"/>
</dbReference>
<evidence type="ECO:0000313" key="2">
    <source>
        <dbReference type="EMBL" id="KEZ93542.1"/>
    </source>
</evidence>
<accession>A0A084JX58</accession>
<sequence>MKRYLLTFLMAALFLTSCATHHGIPKNYIQNSTEVVLTQNNFKVIEIVKGEAEASYILGFGGLGKNGLVAEAKANMLASAKLEGTSRTIINEVVEVKTSGIFFITKYKVIVSGQLIEFED</sequence>
<evidence type="ECO:0000313" key="4">
    <source>
        <dbReference type="Proteomes" id="UP000028531"/>
    </source>
</evidence>
<dbReference type="PROSITE" id="PS51257">
    <property type="entry name" value="PROKAR_LIPOPROTEIN"/>
    <property type="match status" value="1"/>
</dbReference>
<comment type="caution">
    <text evidence="2">The sequence shown here is derived from an EMBL/GenBank/DDBJ whole genome shotgun (WGS) entry which is preliminary data.</text>
</comment>
<name>A0A084JX58_NONUL</name>
<evidence type="ECO:0000313" key="5">
    <source>
        <dbReference type="Proteomes" id="UP000239997"/>
    </source>
</evidence>
<evidence type="ECO:0000256" key="1">
    <source>
        <dbReference type="SAM" id="SignalP"/>
    </source>
</evidence>
<feature type="chain" id="PRO_5001777515" description="Lipoprotein" evidence="1">
    <location>
        <begin position="20"/>
        <end position="120"/>
    </location>
</feature>
<dbReference type="InterPro" id="IPR046697">
    <property type="entry name" value="DUF6567"/>
</dbReference>
<organism evidence="2 4">
    <name type="scientific">Nonlabens ulvanivorans</name>
    <name type="common">Persicivirga ulvanivorans</name>
    <dbReference type="NCBI Taxonomy" id="906888"/>
    <lineage>
        <taxon>Bacteria</taxon>
        <taxon>Pseudomonadati</taxon>
        <taxon>Bacteroidota</taxon>
        <taxon>Flavobacteriia</taxon>
        <taxon>Flavobacteriales</taxon>
        <taxon>Flavobacteriaceae</taxon>
        <taxon>Nonlabens</taxon>
    </lineage>
</organism>
<keyword evidence="5" id="KW-1185">Reference proteome</keyword>
<dbReference type="RefSeq" id="WP_036580971.1">
    <property type="nucleotide sequence ID" value="NZ_JPJI01000026.1"/>
</dbReference>
<dbReference type="Proteomes" id="UP000239997">
    <property type="component" value="Unassembled WGS sequence"/>
</dbReference>
<keyword evidence="1" id="KW-0732">Signal</keyword>
<gene>
    <name evidence="2" type="ORF">IL45_04845</name>
    <name evidence="3" type="ORF">LY02_01147</name>
</gene>
<dbReference type="OrthoDB" id="826430at2"/>
<reference evidence="3 5" key="2">
    <citation type="submission" date="2018-03" db="EMBL/GenBank/DDBJ databases">
        <title>Genomic Encyclopedia of Archaeal and Bacterial Type Strains, Phase II (KMG-II): from individual species to whole genera.</title>
        <authorList>
            <person name="Goeker M."/>
        </authorList>
    </citation>
    <scope>NUCLEOTIDE SEQUENCE [LARGE SCALE GENOMIC DNA]</scope>
    <source>
        <strain evidence="3 5">DSM 22727</strain>
    </source>
</reference>
<feature type="signal peptide" evidence="1">
    <location>
        <begin position="1"/>
        <end position="19"/>
    </location>
</feature>
<proteinExistence type="predicted"/>
<dbReference type="EMBL" id="JPJI01000026">
    <property type="protein sequence ID" value="KEZ93542.1"/>
    <property type="molecule type" value="Genomic_DNA"/>
</dbReference>
<evidence type="ECO:0000313" key="3">
    <source>
        <dbReference type="EMBL" id="PRX14118.1"/>
    </source>
</evidence>
<reference evidence="2 4" key="1">
    <citation type="submission" date="2014-07" db="EMBL/GenBank/DDBJ databases">
        <title>Draft genome sequence of Nonlabens ulvanivorans, an ulvan degrading bacterium.</title>
        <authorList>
            <person name="Kopel M."/>
            <person name="Helbert W."/>
            <person name="Henrissat B."/>
            <person name="Doniger T."/>
            <person name="Banin E."/>
        </authorList>
    </citation>
    <scope>NUCLEOTIDE SEQUENCE [LARGE SCALE GENOMIC DNA]</scope>
    <source>
        <strain evidence="2 4">PLR</strain>
    </source>
</reference>
<dbReference type="AlphaFoldDB" id="A0A084JX58"/>
<evidence type="ECO:0008006" key="6">
    <source>
        <dbReference type="Google" id="ProtNLM"/>
    </source>
</evidence>